<dbReference type="SUPFAM" id="SSF53659">
    <property type="entry name" value="Isocitrate/Isopropylmalate dehydrogenase-like"/>
    <property type="match status" value="1"/>
</dbReference>
<comment type="similarity">
    <text evidence="10">Belongs to the PlsX family.</text>
</comment>
<dbReference type="RefSeq" id="WP_079547588.1">
    <property type="nucleotide sequence ID" value="NZ_CP117826.1"/>
</dbReference>
<name>A0AAU8A992_9FIRM</name>
<evidence type="ECO:0000256" key="10">
    <source>
        <dbReference type="HAMAP-Rule" id="MF_00019"/>
    </source>
</evidence>
<evidence type="ECO:0000256" key="5">
    <source>
        <dbReference type="ARBA" id="ARBA00023098"/>
    </source>
</evidence>
<evidence type="ECO:0000256" key="8">
    <source>
        <dbReference type="ARBA" id="ARBA00024069"/>
    </source>
</evidence>
<evidence type="ECO:0000256" key="2">
    <source>
        <dbReference type="ARBA" id="ARBA00022490"/>
    </source>
</evidence>
<keyword evidence="5 10" id="KW-0443">Lipid metabolism</keyword>
<dbReference type="GO" id="GO:0008654">
    <property type="term" value="P:phospholipid biosynthetic process"/>
    <property type="evidence" value="ECO:0007669"/>
    <property type="project" value="UniProtKB-KW"/>
</dbReference>
<accession>A0AAU8A992</accession>
<evidence type="ECO:0000256" key="9">
    <source>
        <dbReference type="ARBA" id="ARBA00046608"/>
    </source>
</evidence>
<comment type="pathway">
    <text evidence="10">Lipid metabolism; phospholipid metabolism.</text>
</comment>
<evidence type="ECO:0000256" key="4">
    <source>
        <dbReference type="ARBA" id="ARBA00022679"/>
    </source>
</evidence>
<proteinExistence type="inferred from homology"/>
<dbReference type="HAMAP" id="MF_00019">
    <property type="entry name" value="PlsX"/>
    <property type="match status" value="1"/>
</dbReference>
<keyword evidence="4 10" id="KW-0808">Transferase</keyword>
<dbReference type="GO" id="GO:0006633">
    <property type="term" value="P:fatty acid biosynthetic process"/>
    <property type="evidence" value="ECO:0007669"/>
    <property type="project" value="UniProtKB-UniRule"/>
</dbReference>
<dbReference type="Pfam" id="PF02504">
    <property type="entry name" value="FA_synthesis"/>
    <property type="match status" value="1"/>
</dbReference>
<evidence type="ECO:0000313" key="11">
    <source>
        <dbReference type="EMBL" id="XCC62615.1"/>
    </source>
</evidence>
<organism evidence="11">
    <name type="scientific">Christensenella massiliensis</name>
    <dbReference type="NCBI Taxonomy" id="1805714"/>
    <lineage>
        <taxon>Bacteria</taxon>
        <taxon>Bacillati</taxon>
        <taxon>Bacillota</taxon>
        <taxon>Clostridia</taxon>
        <taxon>Christensenellales</taxon>
        <taxon>Christensenellaceae</taxon>
        <taxon>Christensenella</taxon>
    </lineage>
</organism>
<evidence type="ECO:0000256" key="7">
    <source>
        <dbReference type="ARBA" id="ARBA00023264"/>
    </source>
</evidence>
<evidence type="ECO:0000256" key="6">
    <source>
        <dbReference type="ARBA" id="ARBA00023209"/>
    </source>
</evidence>
<dbReference type="AlphaFoldDB" id="A0AAU8A992"/>
<comment type="function">
    <text evidence="10">Catalyzes the reversible formation of acyl-phosphate (acyl-PO(4)) from acyl-[acyl-carrier-protein] (acyl-ACP). This enzyme utilizes acyl-ACP as fatty acyl donor, but not acyl-CoA.</text>
</comment>
<keyword evidence="11" id="KW-0012">Acyltransferase</keyword>
<protein>
    <recommendedName>
        <fullName evidence="8 10">Phosphate acyltransferase</fullName>
        <ecNumber evidence="8 10">2.3.1.274</ecNumber>
    </recommendedName>
    <alternativeName>
        <fullName evidence="10">Acyl-ACP phosphotransacylase</fullName>
    </alternativeName>
    <alternativeName>
        <fullName evidence="10">Acyl-[acyl-carrier-protein]--phosphate acyltransferase</fullName>
    </alternativeName>
    <alternativeName>
        <fullName evidence="10">Phosphate-acyl-ACP acyltransferase</fullName>
    </alternativeName>
</protein>
<keyword evidence="6 10" id="KW-0594">Phospholipid biosynthesis</keyword>
<reference evidence="11" key="1">
    <citation type="submission" date="2023-02" db="EMBL/GenBank/DDBJ databases">
        <title>Gut commensal Christensenella minuta modulates host metabolism via a new class of secondary bile acids.</title>
        <authorList>
            <person name="Liu C."/>
        </authorList>
    </citation>
    <scope>NUCLEOTIDE SEQUENCE</scope>
    <source>
        <strain evidence="11">CA70</strain>
    </source>
</reference>
<dbReference type="PIRSF" id="PIRSF002465">
    <property type="entry name" value="Phsphlp_syn_PlsX"/>
    <property type="match status" value="1"/>
</dbReference>
<dbReference type="PANTHER" id="PTHR30100">
    <property type="entry name" value="FATTY ACID/PHOSPHOLIPID SYNTHESIS PROTEIN PLSX"/>
    <property type="match status" value="1"/>
</dbReference>
<comment type="subunit">
    <text evidence="9 10">Homodimer. Probably interacts with PlsY.</text>
</comment>
<dbReference type="GO" id="GO:0043811">
    <property type="term" value="F:phosphate:acyl-[acyl carrier protein] acyltransferase activity"/>
    <property type="evidence" value="ECO:0007669"/>
    <property type="project" value="UniProtKB-UniRule"/>
</dbReference>
<dbReference type="InterPro" id="IPR003664">
    <property type="entry name" value="FA_synthesis"/>
</dbReference>
<evidence type="ECO:0000256" key="1">
    <source>
        <dbReference type="ARBA" id="ARBA00001232"/>
    </source>
</evidence>
<dbReference type="EC" id="2.3.1.274" evidence="8 10"/>
<keyword evidence="3 10" id="KW-0444">Lipid biosynthesis</keyword>
<evidence type="ECO:0000256" key="3">
    <source>
        <dbReference type="ARBA" id="ARBA00022516"/>
    </source>
</evidence>
<comment type="subcellular location">
    <subcellularLocation>
        <location evidence="10">Cytoplasm</location>
    </subcellularLocation>
    <text evidence="10">Associated with the membrane possibly through PlsY.</text>
</comment>
<sequence length="339" mass="36134">MRIIIDAMGGDHAPQEIVAGVLAAMEKFEDTSFLLTGDEDKIRALLGGQKYDSARMEIVPTTQVIEMDDSPVKALKEKKDSSMVVALNLLAEKKGEMLISAGCTGALVAGSTLIVKRLPGIKRPALAPVLPTQTGEVLLIDGGANADCKPQYLQQFGVMGSIYMQKVFGLAAPRVALVNNGAEEEKGSELTKKAYQLLKRAPIHFVGNAEGRELLSGDFDVLVCDGFTGNIVLKFLEGCAKTILGMLKVYVKESGSAKFGYLFMKGAFSRLKQKMDYKEYGGALLLGLNGGVMKAHGSSDRQAIFHAIAAARKFIAGDVVGAIGQEISKLAVEDDGTEA</sequence>
<comment type="catalytic activity">
    <reaction evidence="1 10">
        <text>a fatty acyl-[ACP] + phosphate = an acyl phosphate + holo-[ACP]</text>
        <dbReference type="Rhea" id="RHEA:42292"/>
        <dbReference type="Rhea" id="RHEA-COMP:9685"/>
        <dbReference type="Rhea" id="RHEA-COMP:14125"/>
        <dbReference type="ChEBI" id="CHEBI:43474"/>
        <dbReference type="ChEBI" id="CHEBI:59918"/>
        <dbReference type="ChEBI" id="CHEBI:64479"/>
        <dbReference type="ChEBI" id="CHEBI:138651"/>
        <dbReference type="EC" id="2.3.1.274"/>
    </reaction>
</comment>
<keyword evidence="7 10" id="KW-1208">Phospholipid metabolism</keyword>
<keyword evidence="2 10" id="KW-0963">Cytoplasm</keyword>
<dbReference type="NCBIfam" id="TIGR00182">
    <property type="entry name" value="plsX"/>
    <property type="match status" value="1"/>
</dbReference>
<gene>
    <name evidence="10 11" type="primary">plsX</name>
    <name evidence="11" type="ORF">PUP29_01425</name>
</gene>
<dbReference type="EMBL" id="CP117826">
    <property type="protein sequence ID" value="XCC62615.1"/>
    <property type="molecule type" value="Genomic_DNA"/>
</dbReference>
<dbReference type="InterPro" id="IPR012281">
    <property type="entry name" value="Phospholipid_synth_PlsX-like"/>
</dbReference>
<dbReference type="Gene3D" id="3.40.718.10">
    <property type="entry name" value="Isopropylmalate Dehydrogenase"/>
    <property type="match status" value="1"/>
</dbReference>
<dbReference type="PANTHER" id="PTHR30100:SF1">
    <property type="entry name" value="PHOSPHATE ACYLTRANSFERASE"/>
    <property type="match status" value="1"/>
</dbReference>
<dbReference type="GO" id="GO:0005737">
    <property type="term" value="C:cytoplasm"/>
    <property type="evidence" value="ECO:0007669"/>
    <property type="project" value="UniProtKB-SubCell"/>
</dbReference>